<protein>
    <submittedName>
        <fullName evidence="1">Uncharacterized protein</fullName>
    </submittedName>
</protein>
<dbReference type="AlphaFoldDB" id="A0A975DFD6"/>
<name>A0A975DFD6_9GAMM</name>
<dbReference type="KEGG" id="pxi:J5O05_09585"/>
<gene>
    <name evidence="1" type="ORF">J5O05_09585</name>
</gene>
<dbReference type="EMBL" id="CP072133">
    <property type="protein sequence ID" value="QTH70280.1"/>
    <property type="molecule type" value="Genomic_DNA"/>
</dbReference>
<proteinExistence type="predicted"/>
<accession>A0A975DFD6</accession>
<evidence type="ECO:0000313" key="1">
    <source>
        <dbReference type="EMBL" id="QTH70280.1"/>
    </source>
</evidence>
<dbReference type="Proteomes" id="UP000664904">
    <property type="component" value="Chromosome"/>
</dbReference>
<dbReference type="RefSeq" id="WP_208841876.1">
    <property type="nucleotide sequence ID" value="NZ_CP072133.1"/>
</dbReference>
<evidence type="ECO:0000313" key="2">
    <source>
        <dbReference type="Proteomes" id="UP000664904"/>
    </source>
</evidence>
<reference evidence="1" key="1">
    <citation type="submission" date="2021-03" db="EMBL/GenBank/DDBJ databases">
        <title>Complete Genome of Pseudoalteromonas xiamenensis STKMTI.2, a new potential marine bacterium producing anti-Vibrio compounds.</title>
        <authorList>
            <person name="Handayani D.P."/>
            <person name="Isnansetyo A."/>
            <person name="Istiqomah I."/>
            <person name="Jumina J."/>
        </authorList>
    </citation>
    <scope>NUCLEOTIDE SEQUENCE</scope>
    <source>
        <strain evidence="1">STKMTI.2</strain>
    </source>
</reference>
<organism evidence="1 2">
    <name type="scientific">Pseudoalteromonas xiamenensis</name>
    <dbReference type="NCBI Taxonomy" id="882626"/>
    <lineage>
        <taxon>Bacteria</taxon>
        <taxon>Pseudomonadati</taxon>
        <taxon>Pseudomonadota</taxon>
        <taxon>Gammaproteobacteria</taxon>
        <taxon>Alteromonadales</taxon>
        <taxon>Pseudoalteromonadaceae</taxon>
        <taxon>Pseudoalteromonas</taxon>
    </lineage>
</organism>
<sequence length="49" mass="5353">MQASMVNNTSKTRLALKVNCCDNNIKAAIKQQTAAMRAVTLGIDFLAKR</sequence>
<keyword evidence="2" id="KW-1185">Reference proteome</keyword>